<proteinExistence type="predicted"/>
<organism evidence="1 2">
    <name type="scientific">Flavobacterium aquicola</name>
    <dbReference type="NCBI Taxonomy" id="1682742"/>
    <lineage>
        <taxon>Bacteria</taxon>
        <taxon>Pseudomonadati</taxon>
        <taxon>Bacteroidota</taxon>
        <taxon>Flavobacteriia</taxon>
        <taxon>Flavobacteriales</taxon>
        <taxon>Flavobacteriaceae</taxon>
        <taxon>Flavobacterium</taxon>
    </lineage>
</organism>
<dbReference type="Proteomes" id="UP000257136">
    <property type="component" value="Unassembled WGS sequence"/>
</dbReference>
<sequence length="197" mass="21138">MISTLRSFILIIIFTFVFSNPAKGQPRVGNSIKASIGFGLSTSNKMEGYGNQNEVDVDGGGFYAQGEYIFGITKWFGLRPYAGLVITSTDGGNPHNQPNYKVTTEAFLLGGKARICAPIPWIAPFIETGIGTSIGSFQTFTPSINYKKNTALLHIPLSFGLLLGPKHNIEIAATYYFTPAANQVSGALAAGFSFPID</sequence>
<dbReference type="RefSeq" id="WP_115811619.1">
    <property type="nucleotide sequence ID" value="NZ_QUNI01000003.1"/>
</dbReference>
<gene>
    <name evidence="1" type="ORF">C8P67_103336</name>
</gene>
<name>A0A3E0ERE3_9FLAO</name>
<keyword evidence="2" id="KW-1185">Reference proteome</keyword>
<evidence type="ECO:0008006" key="3">
    <source>
        <dbReference type="Google" id="ProtNLM"/>
    </source>
</evidence>
<reference evidence="1 2" key="1">
    <citation type="submission" date="2018-08" db="EMBL/GenBank/DDBJ databases">
        <title>Genomic Encyclopedia of Archaeal and Bacterial Type Strains, Phase II (KMG-II): from individual species to whole genera.</title>
        <authorList>
            <person name="Goeker M."/>
        </authorList>
    </citation>
    <scope>NUCLEOTIDE SEQUENCE [LARGE SCALE GENOMIC DNA]</scope>
    <source>
        <strain evidence="1 2">DSM 100880</strain>
    </source>
</reference>
<dbReference type="AlphaFoldDB" id="A0A3E0ERE3"/>
<comment type="caution">
    <text evidence="1">The sequence shown here is derived from an EMBL/GenBank/DDBJ whole genome shotgun (WGS) entry which is preliminary data.</text>
</comment>
<protein>
    <recommendedName>
        <fullName evidence="3">Outer membrane protein with beta-barrel domain</fullName>
    </recommendedName>
</protein>
<dbReference type="OrthoDB" id="942200at2"/>
<evidence type="ECO:0000313" key="2">
    <source>
        <dbReference type="Proteomes" id="UP000257136"/>
    </source>
</evidence>
<evidence type="ECO:0000313" key="1">
    <source>
        <dbReference type="EMBL" id="REH00354.1"/>
    </source>
</evidence>
<dbReference type="EMBL" id="QUNI01000003">
    <property type="protein sequence ID" value="REH00354.1"/>
    <property type="molecule type" value="Genomic_DNA"/>
</dbReference>
<accession>A0A3E0ERE3</accession>